<reference evidence="7 8" key="1">
    <citation type="submission" date="2020-02" db="EMBL/GenBank/DDBJ databases">
        <title>A chromosome-scale genome assembly of the black bullhead catfish (Ameiurus melas).</title>
        <authorList>
            <person name="Wen M."/>
            <person name="Zham M."/>
            <person name="Cabau C."/>
            <person name="Klopp C."/>
            <person name="Donnadieu C."/>
            <person name="Roques C."/>
            <person name="Bouchez O."/>
            <person name="Lampietro C."/>
            <person name="Jouanno E."/>
            <person name="Herpin A."/>
            <person name="Louis A."/>
            <person name="Berthelot C."/>
            <person name="Parey E."/>
            <person name="Roest-Crollius H."/>
            <person name="Braasch I."/>
            <person name="Postlethwait J."/>
            <person name="Robinson-Rechavi M."/>
            <person name="Echchiki A."/>
            <person name="Begum T."/>
            <person name="Montfort J."/>
            <person name="Schartl M."/>
            <person name="Bobe J."/>
            <person name="Guiguen Y."/>
        </authorList>
    </citation>
    <scope>NUCLEOTIDE SEQUENCE [LARGE SCALE GENOMIC DNA]</scope>
    <source>
        <strain evidence="7">M_S1</strain>
        <tissue evidence="7">Blood</tissue>
    </source>
</reference>
<organism evidence="7 8">
    <name type="scientific">Ameiurus melas</name>
    <name type="common">Black bullhead</name>
    <name type="synonym">Silurus melas</name>
    <dbReference type="NCBI Taxonomy" id="219545"/>
    <lineage>
        <taxon>Eukaryota</taxon>
        <taxon>Metazoa</taxon>
        <taxon>Chordata</taxon>
        <taxon>Craniata</taxon>
        <taxon>Vertebrata</taxon>
        <taxon>Euteleostomi</taxon>
        <taxon>Actinopterygii</taxon>
        <taxon>Neopterygii</taxon>
        <taxon>Teleostei</taxon>
        <taxon>Ostariophysi</taxon>
        <taxon>Siluriformes</taxon>
        <taxon>Ictaluridae</taxon>
        <taxon>Ameiurus</taxon>
    </lineage>
</organism>
<keyword evidence="2 5" id="KW-0472">Membrane</keyword>
<evidence type="ECO:0000256" key="1">
    <source>
        <dbReference type="ARBA" id="ARBA00004370"/>
    </source>
</evidence>
<evidence type="ECO:0000313" key="8">
    <source>
        <dbReference type="Proteomes" id="UP000593565"/>
    </source>
</evidence>
<dbReference type="GO" id="GO:0005509">
    <property type="term" value="F:calcium ion binding"/>
    <property type="evidence" value="ECO:0007669"/>
    <property type="project" value="UniProtKB-UniRule"/>
</dbReference>
<evidence type="ECO:0000259" key="6">
    <source>
        <dbReference type="PROSITE" id="PS50268"/>
    </source>
</evidence>
<comment type="caution">
    <text evidence="7">The sequence shown here is derived from an EMBL/GenBank/DDBJ whole genome shotgun (WGS) entry which is preliminary data.</text>
</comment>
<accession>A0A7J6ALE8</accession>
<feature type="transmembrane region" description="Helical" evidence="5">
    <location>
        <begin position="161"/>
        <end position="183"/>
    </location>
</feature>
<name>A0A7J6ALE8_AMEME</name>
<dbReference type="EMBL" id="JAAGNN010000011">
    <property type="protein sequence ID" value="KAF4082849.1"/>
    <property type="molecule type" value="Genomic_DNA"/>
</dbReference>
<dbReference type="SUPFAM" id="SSF49313">
    <property type="entry name" value="Cadherin-like"/>
    <property type="match status" value="1"/>
</dbReference>
<comment type="subcellular location">
    <subcellularLocation>
        <location evidence="1">Membrane</location>
    </subcellularLocation>
</comment>
<proteinExistence type="predicted"/>
<evidence type="ECO:0000256" key="5">
    <source>
        <dbReference type="SAM" id="Phobius"/>
    </source>
</evidence>
<evidence type="ECO:0000256" key="4">
    <source>
        <dbReference type="SAM" id="MobiDB-lite"/>
    </source>
</evidence>
<sequence>MLKPADIAGPLSLTVLASQVSNRDQFASTSVNIEVMKKSRNPPKFERERYEAYVYSNSGPENMVLRDRTSNRPFRVRARDDDFANGINPDVRYEVQYSSYVNITTDGFVLLKKPVRTDSFALQVRAIDVSTGESGTAALSVVVLPPVGVQSPSEGYRAGDMALLGFVMAALLVLCLIVIGYLISRLKKRNPDTLKLSECLGPCFQQTQSTDGLRPRDSMQFTNDGFLNEAGMSRLAMRRADKRDQNQEASPKWRVRLTPRERQKYCNSCGMRVHSNHVHRSSPALHPKAQGAKDQVRSILTKERRKDGQKMVWFKESEDSSDIEVEIIPDDIGLKHEKENEESSSLALKESDMELSELTMTNIQDFDKQQENVSDHQEPPDPDKTGQ</sequence>
<dbReference type="PROSITE" id="PS50268">
    <property type="entry name" value="CADHERIN_2"/>
    <property type="match status" value="1"/>
</dbReference>
<gene>
    <name evidence="7" type="ORF">AMELA_G00133170</name>
</gene>
<evidence type="ECO:0000313" key="7">
    <source>
        <dbReference type="EMBL" id="KAF4082849.1"/>
    </source>
</evidence>
<feature type="compositionally biased region" description="Basic and acidic residues" evidence="4">
    <location>
        <begin position="365"/>
        <end position="387"/>
    </location>
</feature>
<keyword evidence="5" id="KW-1133">Transmembrane helix</keyword>
<dbReference type="InterPro" id="IPR015919">
    <property type="entry name" value="Cadherin-like_sf"/>
</dbReference>
<evidence type="ECO:0000256" key="3">
    <source>
        <dbReference type="PROSITE-ProRule" id="PRU00043"/>
    </source>
</evidence>
<dbReference type="GO" id="GO:0016020">
    <property type="term" value="C:membrane"/>
    <property type="evidence" value="ECO:0007669"/>
    <property type="project" value="UniProtKB-SubCell"/>
</dbReference>
<dbReference type="Gene3D" id="2.60.40.60">
    <property type="entry name" value="Cadherins"/>
    <property type="match status" value="1"/>
</dbReference>
<evidence type="ECO:0000256" key="2">
    <source>
        <dbReference type="ARBA" id="ARBA00023136"/>
    </source>
</evidence>
<dbReference type="GO" id="GO:0007156">
    <property type="term" value="P:homophilic cell adhesion via plasma membrane adhesion molecules"/>
    <property type="evidence" value="ECO:0007669"/>
    <property type="project" value="InterPro"/>
</dbReference>
<protein>
    <recommendedName>
        <fullName evidence="6">Cadherin domain-containing protein</fullName>
    </recommendedName>
</protein>
<keyword evidence="5" id="KW-0812">Transmembrane</keyword>
<keyword evidence="8" id="KW-1185">Reference proteome</keyword>
<dbReference type="Proteomes" id="UP000593565">
    <property type="component" value="Unassembled WGS sequence"/>
</dbReference>
<feature type="domain" description="Cadherin" evidence="6">
    <location>
        <begin position="46"/>
        <end position="154"/>
    </location>
</feature>
<dbReference type="AlphaFoldDB" id="A0A7J6ALE8"/>
<dbReference type="InterPro" id="IPR002126">
    <property type="entry name" value="Cadherin-like_dom"/>
</dbReference>
<keyword evidence="3" id="KW-0106">Calcium</keyword>
<feature type="region of interest" description="Disordered" evidence="4">
    <location>
        <begin position="333"/>
        <end position="387"/>
    </location>
</feature>